<dbReference type="PANTHER" id="PTHR16128">
    <property type="entry name" value="FAD/NAD(P)-BINDING OXIDOREDUCTASE FAMILY PROTEIN"/>
    <property type="match status" value="1"/>
</dbReference>
<dbReference type="InterPro" id="IPR036188">
    <property type="entry name" value="FAD/NAD-bd_sf"/>
</dbReference>
<dbReference type="Gene3D" id="3.50.50.60">
    <property type="entry name" value="FAD/NAD(P)-binding domain"/>
    <property type="match status" value="1"/>
</dbReference>
<dbReference type="EMBL" id="GISG01038175">
    <property type="protein sequence ID" value="MBA4622284.1"/>
    <property type="molecule type" value="Transcribed_RNA"/>
</dbReference>
<dbReference type="SUPFAM" id="SSF51905">
    <property type="entry name" value="FAD/NAD(P)-binding domain"/>
    <property type="match status" value="1"/>
</dbReference>
<name>A0A7C9CS60_OPUST</name>
<sequence>MSSTIPKVAVIGSGISGAVCASSLARNGISVTVFDWGRGPGGRMSQRRETTEDGKELFFDHGAPYFTVTNPDVLAMVFEWESRGLVAEWEERFGTFDFASKTFISYEKEFTVSLASVLPRWNG</sequence>
<dbReference type="PRINTS" id="PR00419">
    <property type="entry name" value="ADXRDTASE"/>
</dbReference>
<accession>A0A7C9CS60</accession>
<evidence type="ECO:0000313" key="1">
    <source>
        <dbReference type="EMBL" id="MBA4622284.1"/>
    </source>
</evidence>
<dbReference type="AlphaFoldDB" id="A0A7C9CS60"/>
<protein>
    <recommendedName>
        <fullName evidence="2">Amine oxidase domain-containing protein</fullName>
    </recommendedName>
</protein>
<reference evidence="1" key="2">
    <citation type="submission" date="2020-07" db="EMBL/GenBank/DDBJ databases">
        <authorList>
            <person name="Vera ALvarez R."/>
            <person name="Arias-Moreno D.M."/>
            <person name="Jimenez-Jacinto V."/>
            <person name="Jimenez-Bremont J.F."/>
            <person name="Swaminathan K."/>
            <person name="Moose S.P."/>
            <person name="Guerrero-Gonzalez M.L."/>
            <person name="Marino-Ramirez L."/>
            <person name="Landsman D."/>
            <person name="Rodriguez-Kessler M."/>
            <person name="Delgado-Sanchez P."/>
        </authorList>
    </citation>
    <scope>NUCLEOTIDE SEQUENCE</scope>
    <source>
        <tissue evidence="1">Cladode</tissue>
    </source>
</reference>
<evidence type="ECO:0008006" key="2">
    <source>
        <dbReference type="Google" id="ProtNLM"/>
    </source>
</evidence>
<dbReference type="Pfam" id="PF13450">
    <property type="entry name" value="NAD_binding_8"/>
    <property type="match status" value="1"/>
</dbReference>
<dbReference type="PANTHER" id="PTHR16128:SF5">
    <property type="entry name" value="FAD_NAD(P)-BINDING OXIDOREDUCTASE FAMILY PROTEIN"/>
    <property type="match status" value="1"/>
</dbReference>
<proteinExistence type="predicted"/>
<organism evidence="1">
    <name type="scientific">Opuntia streptacantha</name>
    <name type="common">Prickly pear cactus</name>
    <name type="synonym">Opuntia cardona</name>
    <dbReference type="NCBI Taxonomy" id="393608"/>
    <lineage>
        <taxon>Eukaryota</taxon>
        <taxon>Viridiplantae</taxon>
        <taxon>Streptophyta</taxon>
        <taxon>Embryophyta</taxon>
        <taxon>Tracheophyta</taxon>
        <taxon>Spermatophyta</taxon>
        <taxon>Magnoliopsida</taxon>
        <taxon>eudicotyledons</taxon>
        <taxon>Gunneridae</taxon>
        <taxon>Pentapetalae</taxon>
        <taxon>Caryophyllales</taxon>
        <taxon>Cactineae</taxon>
        <taxon>Cactaceae</taxon>
        <taxon>Opuntioideae</taxon>
        <taxon>Opuntia</taxon>
    </lineage>
</organism>
<reference evidence="1" key="1">
    <citation type="journal article" date="2013" name="J. Plant Res.">
        <title>Effect of fungi and light on seed germination of three Opuntia species from semiarid lands of central Mexico.</title>
        <authorList>
            <person name="Delgado-Sanchez P."/>
            <person name="Jimenez-Bremont J.F."/>
            <person name="Guerrero-Gonzalez Mde L."/>
            <person name="Flores J."/>
        </authorList>
    </citation>
    <scope>NUCLEOTIDE SEQUENCE</scope>
    <source>
        <tissue evidence="1">Cladode</tissue>
    </source>
</reference>
<dbReference type="Gene3D" id="3.90.660.10">
    <property type="match status" value="1"/>
</dbReference>